<proteinExistence type="predicted"/>
<reference evidence="3" key="1">
    <citation type="submission" date="2016-06" db="UniProtKB">
        <authorList>
            <consortium name="WormBaseParasite"/>
        </authorList>
    </citation>
    <scope>IDENTIFICATION</scope>
</reference>
<dbReference type="AlphaFoldDB" id="A0A183U6T2"/>
<reference evidence="1 2" key="2">
    <citation type="submission" date="2018-11" db="EMBL/GenBank/DDBJ databases">
        <authorList>
            <consortium name="Pathogen Informatics"/>
        </authorList>
    </citation>
    <scope>NUCLEOTIDE SEQUENCE [LARGE SCALE GENOMIC DNA]</scope>
</reference>
<evidence type="ECO:0000313" key="2">
    <source>
        <dbReference type="Proteomes" id="UP000050794"/>
    </source>
</evidence>
<organism evidence="2 3">
    <name type="scientific">Toxocara canis</name>
    <name type="common">Canine roundworm</name>
    <dbReference type="NCBI Taxonomy" id="6265"/>
    <lineage>
        <taxon>Eukaryota</taxon>
        <taxon>Metazoa</taxon>
        <taxon>Ecdysozoa</taxon>
        <taxon>Nematoda</taxon>
        <taxon>Chromadorea</taxon>
        <taxon>Rhabditida</taxon>
        <taxon>Spirurina</taxon>
        <taxon>Ascaridomorpha</taxon>
        <taxon>Ascaridoidea</taxon>
        <taxon>Toxocaridae</taxon>
        <taxon>Toxocara</taxon>
    </lineage>
</organism>
<dbReference type="WBParaSite" id="TCNE_0000420201-mRNA-1">
    <property type="protein sequence ID" value="TCNE_0000420201-mRNA-1"/>
    <property type="gene ID" value="TCNE_0000420201"/>
</dbReference>
<dbReference type="EMBL" id="UYWY01006620">
    <property type="protein sequence ID" value="VDM29918.1"/>
    <property type="molecule type" value="Genomic_DNA"/>
</dbReference>
<evidence type="ECO:0000313" key="1">
    <source>
        <dbReference type="EMBL" id="VDM29918.1"/>
    </source>
</evidence>
<dbReference type="Proteomes" id="UP000050794">
    <property type="component" value="Unassembled WGS sequence"/>
</dbReference>
<dbReference type="InterPro" id="IPR038499">
    <property type="entry name" value="BRO1_sf"/>
</dbReference>
<name>A0A183U6T2_TOXCA</name>
<protein>
    <submittedName>
        <fullName evidence="3">BRO1 domain-containing protein</fullName>
    </submittedName>
</protein>
<evidence type="ECO:0000313" key="3">
    <source>
        <dbReference type="WBParaSite" id="TCNE_0000420201-mRNA-1"/>
    </source>
</evidence>
<sequence length="106" mass="11949">MAHWFHRNPIKATDEVKFELKSVLTSPESSRICGQLRVRRKQLLEYFSNASNDLKSVDDDFNEYLALFAGFIVPIGPSGREYGAASKLAPLLRFRWANSMTGPTAV</sequence>
<accession>A0A183U6T2</accession>
<dbReference type="Gene3D" id="1.25.40.280">
    <property type="entry name" value="alix/aip1 like domains"/>
    <property type="match status" value="1"/>
</dbReference>
<gene>
    <name evidence="1" type="ORF">TCNE_LOCUS4201</name>
</gene>
<keyword evidence="2" id="KW-1185">Reference proteome</keyword>